<dbReference type="AlphaFoldDB" id="A0A2K3LCL9"/>
<organism evidence="2 3">
    <name type="scientific">Trifolium pratense</name>
    <name type="common">Red clover</name>
    <dbReference type="NCBI Taxonomy" id="57577"/>
    <lineage>
        <taxon>Eukaryota</taxon>
        <taxon>Viridiplantae</taxon>
        <taxon>Streptophyta</taxon>
        <taxon>Embryophyta</taxon>
        <taxon>Tracheophyta</taxon>
        <taxon>Spermatophyta</taxon>
        <taxon>Magnoliopsida</taxon>
        <taxon>eudicotyledons</taxon>
        <taxon>Gunneridae</taxon>
        <taxon>Pentapetalae</taxon>
        <taxon>rosids</taxon>
        <taxon>fabids</taxon>
        <taxon>Fabales</taxon>
        <taxon>Fabaceae</taxon>
        <taxon>Papilionoideae</taxon>
        <taxon>50 kb inversion clade</taxon>
        <taxon>NPAAA clade</taxon>
        <taxon>Hologalegina</taxon>
        <taxon>IRL clade</taxon>
        <taxon>Trifolieae</taxon>
        <taxon>Trifolium</taxon>
    </lineage>
</organism>
<reference evidence="2 3" key="1">
    <citation type="journal article" date="2014" name="Am. J. Bot.">
        <title>Genome assembly and annotation for red clover (Trifolium pratense; Fabaceae).</title>
        <authorList>
            <person name="Istvanek J."/>
            <person name="Jaros M."/>
            <person name="Krenek A."/>
            <person name="Repkova J."/>
        </authorList>
    </citation>
    <scope>NUCLEOTIDE SEQUENCE [LARGE SCALE GENOMIC DNA]</scope>
    <source>
        <strain evidence="3">cv. Tatra</strain>
        <tissue evidence="2">Young leaves</tissue>
    </source>
</reference>
<comment type="caution">
    <text evidence="2">The sequence shown here is derived from an EMBL/GenBank/DDBJ whole genome shotgun (WGS) entry which is preliminary data.</text>
</comment>
<gene>
    <name evidence="2" type="ORF">L195_g032221</name>
</gene>
<evidence type="ECO:0000313" key="2">
    <source>
        <dbReference type="EMBL" id="PNX76276.1"/>
    </source>
</evidence>
<dbReference type="STRING" id="57577.A0A2K3LCL9"/>
<protein>
    <submittedName>
        <fullName evidence="2">Proline transporter</fullName>
    </submittedName>
</protein>
<accession>A0A2K3LCL9</accession>
<feature type="non-terminal residue" evidence="2">
    <location>
        <position position="77"/>
    </location>
</feature>
<feature type="compositionally biased region" description="Low complexity" evidence="1">
    <location>
        <begin position="24"/>
        <end position="49"/>
    </location>
</feature>
<dbReference type="ExpressionAtlas" id="A0A2K3LCL9">
    <property type="expression patterns" value="baseline"/>
</dbReference>
<name>A0A2K3LCL9_TRIPR</name>
<dbReference type="Proteomes" id="UP000236291">
    <property type="component" value="Unassembled WGS sequence"/>
</dbReference>
<reference evidence="2 3" key="2">
    <citation type="journal article" date="2017" name="Front. Plant Sci.">
        <title>Gene Classification and Mining of Molecular Markers Useful in Red Clover (Trifolium pratense) Breeding.</title>
        <authorList>
            <person name="Istvanek J."/>
            <person name="Dluhosova J."/>
            <person name="Dluhos P."/>
            <person name="Patkova L."/>
            <person name="Nedelnik J."/>
            <person name="Repkova J."/>
        </authorList>
    </citation>
    <scope>NUCLEOTIDE SEQUENCE [LARGE SCALE GENOMIC DNA]</scope>
    <source>
        <strain evidence="3">cv. Tatra</strain>
        <tissue evidence="2">Young leaves</tissue>
    </source>
</reference>
<evidence type="ECO:0000313" key="3">
    <source>
        <dbReference type="Proteomes" id="UP000236291"/>
    </source>
</evidence>
<proteinExistence type="predicted"/>
<evidence type="ECO:0000256" key="1">
    <source>
        <dbReference type="SAM" id="MobiDB-lite"/>
    </source>
</evidence>
<feature type="compositionally biased region" description="Polar residues" evidence="1">
    <location>
        <begin position="1"/>
        <end position="20"/>
    </location>
</feature>
<dbReference type="EMBL" id="ASHM01030378">
    <property type="protein sequence ID" value="PNX76276.1"/>
    <property type="molecule type" value="Genomic_DNA"/>
</dbReference>
<sequence>MASKSNTTRSKLSENSNKASLATPRVSKVSKVVSKSESDSPSPLQSSRLPVERSPRSVNSKPAVERKSAKATSTPPD</sequence>
<feature type="region of interest" description="Disordered" evidence="1">
    <location>
        <begin position="1"/>
        <end position="77"/>
    </location>
</feature>